<evidence type="ECO:0000259" key="5">
    <source>
        <dbReference type="PROSITE" id="PS51352"/>
    </source>
</evidence>
<comment type="subcellular location">
    <subcellularLocation>
        <location evidence="1">Cell envelope</location>
    </subcellularLocation>
</comment>
<evidence type="ECO:0000256" key="1">
    <source>
        <dbReference type="ARBA" id="ARBA00004196"/>
    </source>
</evidence>
<dbReference type="InterPro" id="IPR013740">
    <property type="entry name" value="Redoxin"/>
</dbReference>
<dbReference type="EMBL" id="JBDPZC010000005">
    <property type="protein sequence ID" value="MEO3713703.1"/>
    <property type="molecule type" value="Genomic_DNA"/>
</dbReference>
<keyword evidence="3" id="KW-0676">Redox-active center</keyword>
<reference evidence="6 7" key="1">
    <citation type="submission" date="2024-05" db="EMBL/GenBank/DDBJ databases">
        <title>Roseateles sp. 2.12 16S ribosomal RNA gene Genome sequencing and assembly.</title>
        <authorList>
            <person name="Woo H."/>
        </authorList>
    </citation>
    <scope>NUCLEOTIDE SEQUENCE [LARGE SCALE GENOMIC DNA]</scope>
    <source>
        <strain evidence="6 7">2.12</strain>
    </source>
</reference>
<dbReference type="PROSITE" id="PS51352">
    <property type="entry name" value="THIOREDOXIN_2"/>
    <property type="match status" value="1"/>
</dbReference>
<dbReference type="SUPFAM" id="SSF52833">
    <property type="entry name" value="Thioredoxin-like"/>
    <property type="match status" value="1"/>
</dbReference>
<protein>
    <submittedName>
        <fullName evidence="6">TlpA disulfide reductase family protein</fullName>
    </submittedName>
</protein>
<evidence type="ECO:0000256" key="3">
    <source>
        <dbReference type="ARBA" id="ARBA00023284"/>
    </source>
</evidence>
<dbReference type="PANTHER" id="PTHR42852:SF17">
    <property type="entry name" value="THIOREDOXIN-LIKE PROTEIN HI_1115"/>
    <property type="match status" value="1"/>
</dbReference>
<evidence type="ECO:0000313" key="7">
    <source>
        <dbReference type="Proteomes" id="UP001462640"/>
    </source>
</evidence>
<dbReference type="Gene3D" id="3.40.30.10">
    <property type="entry name" value="Glutaredoxin"/>
    <property type="match status" value="1"/>
</dbReference>
<organism evidence="6 7">
    <name type="scientific">Roseateles flavus</name>
    <dbReference type="NCBI Taxonomy" id="3149041"/>
    <lineage>
        <taxon>Bacteria</taxon>
        <taxon>Pseudomonadati</taxon>
        <taxon>Pseudomonadota</taxon>
        <taxon>Betaproteobacteria</taxon>
        <taxon>Burkholderiales</taxon>
        <taxon>Sphaerotilaceae</taxon>
        <taxon>Roseateles</taxon>
    </lineage>
</organism>
<gene>
    <name evidence="6" type="ORF">ABDJ40_13135</name>
</gene>
<dbReference type="RefSeq" id="WP_347610338.1">
    <property type="nucleotide sequence ID" value="NZ_JBDPZC010000005.1"/>
</dbReference>
<feature type="signal peptide" evidence="4">
    <location>
        <begin position="1"/>
        <end position="30"/>
    </location>
</feature>
<evidence type="ECO:0000256" key="2">
    <source>
        <dbReference type="ARBA" id="ARBA00022748"/>
    </source>
</evidence>
<feature type="chain" id="PRO_5047064439" evidence="4">
    <location>
        <begin position="31"/>
        <end position="258"/>
    </location>
</feature>
<dbReference type="InterPro" id="IPR050553">
    <property type="entry name" value="Thioredoxin_ResA/DsbE_sf"/>
</dbReference>
<sequence>MISVHSLRSFRPAALLAALAFSATLHLAQAAGFSLPQAAAEEPAFLAALGVPAQTPLRYQDEDGRDLPREAFYQRLKAAEGRLSVAIAKSAQGVALQLQPPGRRPDATRFKVSPGDAVPGFSLRSLDQAALSPDTLKGRYTLMSFYFAGCAPCVAEVPVLNGLQARMPELRLAAVTFDDEATSRRFVQDHGLRWPVYPQAKPFLQSLGVNSFPAFALLSPEGKVVSIGPLHELQRSEKPVELLQRWVQEQIARDAGKT</sequence>
<accession>A0ABV0GF60</accession>
<dbReference type="InterPro" id="IPR017937">
    <property type="entry name" value="Thioredoxin_CS"/>
</dbReference>
<dbReference type="InterPro" id="IPR036249">
    <property type="entry name" value="Thioredoxin-like_sf"/>
</dbReference>
<keyword evidence="2" id="KW-0201">Cytochrome c-type biogenesis</keyword>
<keyword evidence="4" id="KW-0732">Signal</keyword>
<feature type="domain" description="Thioredoxin" evidence="5">
    <location>
        <begin position="112"/>
        <end position="252"/>
    </location>
</feature>
<name>A0ABV0GF60_9BURK</name>
<dbReference type="Proteomes" id="UP001462640">
    <property type="component" value="Unassembled WGS sequence"/>
</dbReference>
<dbReference type="CDD" id="cd02966">
    <property type="entry name" value="TlpA_like_family"/>
    <property type="match status" value="1"/>
</dbReference>
<evidence type="ECO:0000313" key="6">
    <source>
        <dbReference type="EMBL" id="MEO3713703.1"/>
    </source>
</evidence>
<keyword evidence="7" id="KW-1185">Reference proteome</keyword>
<dbReference type="Pfam" id="PF08534">
    <property type="entry name" value="Redoxin"/>
    <property type="match status" value="1"/>
</dbReference>
<dbReference type="PROSITE" id="PS00194">
    <property type="entry name" value="THIOREDOXIN_1"/>
    <property type="match status" value="1"/>
</dbReference>
<proteinExistence type="predicted"/>
<dbReference type="InterPro" id="IPR013766">
    <property type="entry name" value="Thioredoxin_domain"/>
</dbReference>
<dbReference type="PANTHER" id="PTHR42852">
    <property type="entry name" value="THIOL:DISULFIDE INTERCHANGE PROTEIN DSBE"/>
    <property type="match status" value="1"/>
</dbReference>
<comment type="caution">
    <text evidence="6">The sequence shown here is derived from an EMBL/GenBank/DDBJ whole genome shotgun (WGS) entry which is preliminary data.</text>
</comment>
<evidence type="ECO:0000256" key="4">
    <source>
        <dbReference type="SAM" id="SignalP"/>
    </source>
</evidence>